<evidence type="ECO:0000313" key="4">
    <source>
        <dbReference type="EMBL" id="KAK7071744.1"/>
    </source>
</evidence>
<evidence type="ECO:0000256" key="2">
    <source>
        <dbReference type="SAM" id="MobiDB-lite"/>
    </source>
</evidence>
<feature type="coiled-coil region" evidence="1">
    <location>
        <begin position="225"/>
        <end position="287"/>
    </location>
</feature>
<dbReference type="InterPro" id="IPR004827">
    <property type="entry name" value="bZIP"/>
</dbReference>
<gene>
    <name evidence="4" type="ORF">SK128_005322</name>
</gene>
<feature type="region of interest" description="Disordered" evidence="2">
    <location>
        <begin position="34"/>
        <end position="53"/>
    </location>
</feature>
<evidence type="ECO:0000259" key="3">
    <source>
        <dbReference type="PROSITE" id="PS50217"/>
    </source>
</evidence>
<evidence type="ECO:0000256" key="1">
    <source>
        <dbReference type="SAM" id="Coils"/>
    </source>
</evidence>
<feature type="domain" description="BZIP" evidence="3">
    <location>
        <begin position="214"/>
        <end position="277"/>
    </location>
</feature>
<feature type="region of interest" description="Disordered" evidence="2">
    <location>
        <begin position="151"/>
        <end position="208"/>
    </location>
</feature>
<organism evidence="4 5">
    <name type="scientific">Halocaridina rubra</name>
    <name type="common">Hawaiian red shrimp</name>
    <dbReference type="NCBI Taxonomy" id="373956"/>
    <lineage>
        <taxon>Eukaryota</taxon>
        <taxon>Metazoa</taxon>
        <taxon>Ecdysozoa</taxon>
        <taxon>Arthropoda</taxon>
        <taxon>Crustacea</taxon>
        <taxon>Multicrustacea</taxon>
        <taxon>Malacostraca</taxon>
        <taxon>Eumalacostraca</taxon>
        <taxon>Eucarida</taxon>
        <taxon>Decapoda</taxon>
        <taxon>Pleocyemata</taxon>
        <taxon>Caridea</taxon>
        <taxon>Atyoidea</taxon>
        <taxon>Atyidae</taxon>
        <taxon>Halocaridina</taxon>
    </lineage>
</organism>
<reference evidence="4 5" key="1">
    <citation type="submission" date="2023-11" db="EMBL/GenBank/DDBJ databases">
        <title>Halocaridina rubra genome assembly.</title>
        <authorList>
            <person name="Smith C."/>
        </authorList>
    </citation>
    <scope>NUCLEOTIDE SEQUENCE [LARGE SCALE GENOMIC DNA]</scope>
    <source>
        <strain evidence="4">EP-1</strain>
        <tissue evidence="4">Whole</tissue>
    </source>
</reference>
<evidence type="ECO:0000313" key="5">
    <source>
        <dbReference type="Proteomes" id="UP001381693"/>
    </source>
</evidence>
<sequence length="345" mass="38169">MNTSHPPKIIAGKREIIPLITTTRATLLSRYADVPADSSSPHSESSSVDPTVQLDNEIAPPENETEYRHVSCVAPANRDTVRIVVNTQQKRERKMVAPALLPKPSHNLIKIPKAEHSANVVRIRRYRAGEKIGPSCKMESSTSEEILAKNETCQPELRKDSPCSSSNKNSNSVTVQQGKSPFWSLKSGRTSTAPMPETENSGTKRKAYELDPLLDPRMERCRRNAINAKKNRELKKAHMEELEQKVLDVSRERDELAGENESLRAAKLKLEQEVKHLNNILKNQSQLSTLIGKIAPSSVILGDLSSSGEEDAVISSGMCLHVDGLEATIEYCSYCAKKAGKKLLI</sequence>
<feature type="compositionally biased region" description="Polar residues" evidence="2">
    <location>
        <begin position="187"/>
        <end position="201"/>
    </location>
</feature>
<dbReference type="GO" id="GO:0003700">
    <property type="term" value="F:DNA-binding transcription factor activity"/>
    <property type="evidence" value="ECO:0007669"/>
    <property type="project" value="InterPro"/>
</dbReference>
<keyword evidence="5" id="KW-1185">Reference proteome</keyword>
<dbReference type="Gene3D" id="1.20.5.170">
    <property type="match status" value="1"/>
</dbReference>
<feature type="compositionally biased region" description="Low complexity" evidence="2">
    <location>
        <begin position="38"/>
        <end position="47"/>
    </location>
</feature>
<protein>
    <recommendedName>
        <fullName evidence="3">BZIP domain-containing protein</fullName>
    </recommendedName>
</protein>
<proteinExistence type="predicted"/>
<keyword evidence="1" id="KW-0175">Coiled coil</keyword>
<dbReference type="AlphaFoldDB" id="A0AAN8X2J5"/>
<dbReference type="Proteomes" id="UP001381693">
    <property type="component" value="Unassembled WGS sequence"/>
</dbReference>
<accession>A0AAN8X2J5</accession>
<comment type="caution">
    <text evidence="4">The sequence shown here is derived from an EMBL/GenBank/DDBJ whole genome shotgun (WGS) entry which is preliminary data.</text>
</comment>
<dbReference type="EMBL" id="JAXCGZ010013978">
    <property type="protein sequence ID" value="KAK7071744.1"/>
    <property type="molecule type" value="Genomic_DNA"/>
</dbReference>
<name>A0AAN8X2J5_HALRR</name>
<dbReference type="PROSITE" id="PS50217">
    <property type="entry name" value="BZIP"/>
    <property type="match status" value="1"/>
</dbReference>